<feature type="domain" description="NAD-dependent epimerase/dehydratase" evidence="3">
    <location>
        <begin position="32"/>
        <end position="190"/>
    </location>
</feature>
<protein>
    <submittedName>
        <fullName evidence="4">GDP-mannose 4,6-dehydratase</fullName>
        <ecNumber evidence="4">4.2.1.47</ecNumber>
    </submittedName>
</protein>
<dbReference type="Pfam" id="PF01370">
    <property type="entry name" value="Epimerase"/>
    <property type="match status" value="1"/>
</dbReference>
<feature type="region of interest" description="Disordered" evidence="2">
    <location>
        <begin position="195"/>
        <end position="249"/>
    </location>
</feature>
<name>A0A2N5N481_9BACL</name>
<evidence type="ECO:0000313" key="5">
    <source>
        <dbReference type="Proteomes" id="UP000234789"/>
    </source>
</evidence>
<keyword evidence="5" id="KW-1185">Reference proteome</keyword>
<dbReference type="AlphaFoldDB" id="A0A2N5N481"/>
<sequence length="352" mass="36118">MDAPDALDASNAVDHADASDDGAPGSSSLAFASRPGRDEPEWLSLIRLEALDLSEPGSDSLSELLRRTRPDAVLHLAGLNAAGPSWADPSGYLDLNLMGTVRLLEAVRASGHPCRIVVAGSMLGGSADGPPPVKPLHPYALSKAMQAQAALGWHALYGLDVLVAIPSNLVGPGPSAGLSRLLARYAAACERTAAQAGNSAEAPPASDPSLPGRSDAADPSLPGRSDAVADLAPSAAAETQAPPPFRLSSATEARDFLDVRDAMTGYETLLERGAAGRSYAMASGRMTPLGELAELYRELAAVPLPMEIGGSTAASPEPIDASALRALGWAPRIPLRQSAQDTLEDCRAAGSA</sequence>
<feature type="compositionally biased region" description="Low complexity" evidence="2">
    <location>
        <begin position="21"/>
        <end position="30"/>
    </location>
</feature>
<dbReference type="EMBL" id="NFEZ01000004">
    <property type="protein sequence ID" value="PLT45156.1"/>
    <property type="molecule type" value="Genomic_DNA"/>
</dbReference>
<evidence type="ECO:0000313" key="4">
    <source>
        <dbReference type="EMBL" id="PLT45156.1"/>
    </source>
</evidence>
<dbReference type="GO" id="GO:0008446">
    <property type="term" value="F:GDP-mannose 4,6-dehydratase activity"/>
    <property type="evidence" value="ECO:0007669"/>
    <property type="project" value="UniProtKB-EC"/>
</dbReference>
<dbReference type="InterPro" id="IPR036291">
    <property type="entry name" value="NAD(P)-bd_dom_sf"/>
</dbReference>
<evidence type="ECO:0000259" key="3">
    <source>
        <dbReference type="Pfam" id="PF01370"/>
    </source>
</evidence>
<dbReference type="InterPro" id="IPR001509">
    <property type="entry name" value="Epimerase_deHydtase"/>
</dbReference>
<keyword evidence="4" id="KW-0456">Lyase</keyword>
<evidence type="ECO:0000256" key="1">
    <source>
        <dbReference type="ARBA" id="ARBA00007637"/>
    </source>
</evidence>
<accession>A0A2N5N481</accession>
<comment type="similarity">
    <text evidence="1">Belongs to the NAD(P)-dependent epimerase/dehydratase family.</text>
</comment>
<dbReference type="Gene3D" id="3.90.25.10">
    <property type="entry name" value="UDP-galactose 4-epimerase, domain 1"/>
    <property type="match status" value="1"/>
</dbReference>
<dbReference type="Gene3D" id="3.40.50.720">
    <property type="entry name" value="NAD(P)-binding Rossmann-like Domain"/>
    <property type="match status" value="2"/>
</dbReference>
<evidence type="ECO:0000256" key="2">
    <source>
        <dbReference type="SAM" id="MobiDB-lite"/>
    </source>
</evidence>
<feature type="compositionally biased region" description="Low complexity" evidence="2">
    <location>
        <begin position="225"/>
        <end position="237"/>
    </location>
</feature>
<dbReference type="EC" id="4.2.1.47" evidence="4"/>
<gene>
    <name evidence="4" type="ORF">B8V81_3587</name>
</gene>
<organism evidence="4 5">
    <name type="scientific">Paenibacillus pasadenensis</name>
    <dbReference type="NCBI Taxonomy" id="217090"/>
    <lineage>
        <taxon>Bacteria</taxon>
        <taxon>Bacillati</taxon>
        <taxon>Bacillota</taxon>
        <taxon>Bacilli</taxon>
        <taxon>Bacillales</taxon>
        <taxon>Paenibacillaceae</taxon>
        <taxon>Paenibacillus</taxon>
    </lineage>
</organism>
<comment type="caution">
    <text evidence="4">The sequence shown here is derived from an EMBL/GenBank/DDBJ whole genome shotgun (WGS) entry which is preliminary data.</text>
</comment>
<proteinExistence type="inferred from homology"/>
<feature type="region of interest" description="Disordered" evidence="2">
    <location>
        <begin position="1"/>
        <end position="35"/>
    </location>
</feature>
<reference evidence="4 5" key="1">
    <citation type="submission" date="2017-05" db="EMBL/GenBank/DDBJ databases">
        <title>Functional genome analysis of Paenibacillus pasadenensis strain R16: insights on endophytic life style and antifungal activity.</title>
        <authorList>
            <person name="Passera A."/>
            <person name="Marcolungo L."/>
            <person name="Casati P."/>
            <person name="Brasca M."/>
            <person name="Quaglino F."/>
            <person name="Delledonne M."/>
        </authorList>
    </citation>
    <scope>NUCLEOTIDE SEQUENCE [LARGE SCALE GENOMIC DNA]</scope>
    <source>
        <strain evidence="4 5">R16</strain>
    </source>
</reference>
<dbReference type="SUPFAM" id="SSF51735">
    <property type="entry name" value="NAD(P)-binding Rossmann-fold domains"/>
    <property type="match status" value="1"/>
</dbReference>
<dbReference type="Proteomes" id="UP000234789">
    <property type="component" value="Unassembled WGS sequence"/>
</dbReference>
<dbReference type="PANTHER" id="PTHR43000">
    <property type="entry name" value="DTDP-D-GLUCOSE 4,6-DEHYDRATASE-RELATED"/>
    <property type="match status" value="1"/>
</dbReference>